<dbReference type="RefSeq" id="WP_107939599.1">
    <property type="nucleotide sequence ID" value="NZ_QANS01000002.1"/>
</dbReference>
<organism evidence="1 2">
    <name type="scientific">Stenotrophobium rhamnosiphilum</name>
    <dbReference type="NCBI Taxonomy" id="2029166"/>
    <lineage>
        <taxon>Bacteria</taxon>
        <taxon>Pseudomonadati</taxon>
        <taxon>Pseudomonadota</taxon>
        <taxon>Gammaproteobacteria</taxon>
        <taxon>Nevskiales</taxon>
        <taxon>Nevskiaceae</taxon>
        <taxon>Stenotrophobium</taxon>
    </lineage>
</organism>
<evidence type="ECO:0000313" key="2">
    <source>
        <dbReference type="Proteomes" id="UP000244248"/>
    </source>
</evidence>
<dbReference type="OrthoDB" id="2375320at2"/>
<dbReference type="AlphaFoldDB" id="A0A2T5MIK5"/>
<comment type="caution">
    <text evidence="1">The sequence shown here is derived from an EMBL/GenBank/DDBJ whole genome shotgun (WGS) entry which is preliminary data.</text>
</comment>
<proteinExistence type="predicted"/>
<keyword evidence="2" id="KW-1185">Reference proteome</keyword>
<name>A0A2T5MIK5_9GAMM</name>
<sequence>MHNYSHKKVIETIAKLDAIPANPEEYAEWITAEAHLAFLRINAVSDELVIFANGEYSFVDSVVVPNKLLARMTPEQLEQWHFEAYAPIASFVSGGGKEGVWIERDVRHRDDEHLKAARLVFNRTFEGWEGSGRSYVEVNQEFTHVTGVHWRPEKRAYCRFDSRGDLEAAVSVTTREDKGSRMTLVTFKWDALEEYLSAADAVLLRRFDFTLLRRGGFNGWPQTTPESVRESNELFYRRLILHGHAAYTAGRQIIRPRRSQQAISTAITNSWGGTTDKKYAEFLAYDWRNNKNAMISASPEATTNYFDAKDNPLPFELSPAFFRPEVLSKYKTDRDKYTLAEREVTCRTAWRLKGIDVNEAGQVHAYICDLRRLPYEEQLHWLGHNESPKASISKRAFINDFEGKFVHFTEPPAAVLSTVRRWHDEKVSWWALRDQKLLGCVNTPLTASRDEWAEAFMDLAKLVVEGFETSSIRAKLDAAKLVYSKDDRTITLLEKLLNKDAALSDQKKLVGLRTVQSLRSKAKGHAGGSEAEELAQNALMQHETFANHFKYVCGLLTEELAAIEGLFA</sequence>
<protein>
    <submittedName>
        <fullName evidence="1">Uncharacterized protein</fullName>
    </submittedName>
</protein>
<gene>
    <name evidence="1" type="ORF">CJD38_07080</name>
</gene>
<dbReference type="Proteomes" id="UP000244248">
    <property type="component" value="Unassembled WGS sequence"/>
</dbReference>
<evidence type="ECO:0000313" key="1">
    <source>
        <dbReference type="EMBL" id="PTU32405.1"/>
    </source>
</evidence>
<reference evidence="1 2" key="1">
    <citation type="submission" date="2018-04" db="EMBL/GenBank/DDBJ databases">
        <title>Novel species isolated from glacier.</title>
        <authorList>
            <person name="Liu Q."/>
            <person name="Xin Y.-H."/>
        </authorList>
    </citation>
    <scope>NUCLEOTIDE SEQUENCE [LARGE SCALE GENOMIC DNA]</scope>
    <source>
        <strain evidence="1 2">GT1R17</strain>
    </source>
</reference>
<dbReference type="EMBL" id="QANS01000002">
    <property type="protein sequence ID" value="PTU32405.1"/>
    <property type="molecule type" value="Genomic_DNA"/>
</dbReference>
<accession>A0A2T5MIK5</accession>